<dbReference type="RefSeq" id="WP_181750608.1">
    <property type="nucleotide sequence ID" value="NZ_JACEIQ010000002.1"/>
</dbReference>
<dbReference type="GO" id="GO:0051537">
    <property type="term" value="F:2 iron, 2 sulfur cluster binding"/>
    <property type="evidence" value="ECO:0007669"/>
    <property type="project" value="UniProtKB-KW"/>
</dbReference>
<keyword evidence="7" id="KW-0223">Dioxygenase</keyword>
<evidence type="ECO:0000313" key="8">
    <source>
        <dbReference type="Proteomes" id="UP000535491"/>
    </source>
</evidence>
<dbReference type="InterPro" id="IPR036922">
    <property type="entry name" value="Rieske_2Fe-2S_sf"/>
</dbReference>
<dbReference type="GO" id="GO:0004497">
    <property type="term" value="F:monooxygenase activity"/>
    <property type="evidence" value="ECO:0007669"/>
    <property type="project" value="UniProtKB-ARBA"/>
</dbReference>
<dbReference type="GO" id="GO:0016705">
    <property type="term" value="F:oxidoreductase activity, acting on paired donors, with incorporation or reduction of molecular oxygen"/>
    <property type="evidence" value="ECO:0007669"/>
    <property type="project" value="UniProtKB-ARBA"/>
</dbReference>
<dbReference type="GO" id="GO:0051213">
    <property type="term" value="F:dioxygenase activity"/>
    <property type="evidence" value="ECO:0007669"/>
    <property type="project" value="UniProtKB-KW"/>
</dbReference>
<keyword evidence="3" id="KW-0560">Oxidoreductase</keyword>
<accession>A0A7W2A7B5</accession>
<dbReference type="InterPro" id="IPR044043">
    <property type="entry name" value="VanA_C_cat"/>
</dbReference>
<dbReference type="GO" id="GO:0046872">
    <property type="term" value="F:metal ion binding"/>
    <property type="evidence" value="ECO:0007669"/>
    <property type="project" value="UniProtKB-KW"/>
</dbReference>
<evidence type="ECO:0000256" key="2">
    <source>
        <dbReference type="ARBA" id="ARBA00022723"/>
    </source>
</evidence>
<reference evidence="7 8" key="1">
    <citation type="submission" date="2020-07" db="EMBL/GenBank/DDBJ databases">
        <authorList>
            <person name="Feng H."/>
        </authorList>
    </citation>
    <scope>NUCLEOTIDE SEQUENCE [LARGE SCALE GENOMIC DNA]</scope>
    <source>
        <strain evidence="8">s-10</strain>
    </source>
</reference>
<evidence type="ECO:0000259" key="6">
    <source>
        <dbReference type="PROSITE" id="PS51296"/>
    </source>
</evidence>
<keyword evidence="1" id="KW-0001">2Fe-2S</keyword>
<comment type="caution">
    <text evidence="7">The sequence shown here is derived from an EMBL/GenBank/DDBJ whole genome shotgun (WGS) entry which is preliminary data.</text>
</comment>
<evidence type="ECO:0000256" key="5">
    <source>
        <dbReference type="ARBA" id="ARBA00023014"/>
    </source>
</evidence>
<sequence>MRDHYIHMKEKVMRNHWLVACHESELGRKPVGVIVLDEPIVLFQTERGVHALTDRCPHRNVPLSEGWMKGDMLVCPYHGWEFDGKGVCRRVPGLCEYSPGTHTSATAVPVRKQDGFIWVKLPDETCTTKEAKEEDHFSNTEENRPFDLSFLSDPSLYSFIWRTSVKGNLLNTVENFLDATHTHYIHAGLIRTDKNRQQVNAKLTAYRDCVEIEYSGESKQAGLISQLLERDRQTSYGRFFMPGIAQIEYRSAKGLSMMITAVARLTSEEVQDIYAIITVKRGIIPNFIKKLVITPFFKIALKQDIRIVELQQKWIQRYGEESFHSTQADLIRPYIEQLTKGRYYDKPYEKKVQLLL</sequence>
<dbReference type="Gene3D" id="2.102.10.10">
    <property type="entry name" value="Rieske [2Fe-2S] iron-sulphur domain"/>
    <property type="match status" value="1"/>
</dbReference>
<name>A0A7W2A7B5_9BACL</name>
<dbReference type="SUPFAM" id="SSF55961">
    <property type="entry name" value="Bet v1-like"/>
    <property type="match status" value="1"/>
</dbReference>
<evidence type="ECO:0000256" key="1">
    <source>
        <dbReference type="ARBA" id="ARBA00022714"/>
    </source>
</evidence>
<dbReference type="AlphaFoldDB" id="A0A7W2A7B5"/>
<protein>
    <submittedName>
        <fullName evidence="7">Aromatic ring-hydroxylating dioxygenase subunit alpha</fullName>
    </submittedName>
</protein>
<keyword evidence="2" id="KW-0479">Metal-binding</keyword>
<dbReference type="Pfam" id="PF00355">
    <property type="entry name" value="Rieske"/>
    <property type="match status" value="1"/>
</dbReference>
<dbReference type="Gene3D" id="3.90.380.10">
    <property type="entry name" value="Naphthalene 1,2-dioxygenase Alpha Subunit, Chain A, domain 1"/>
    <property type="match status" value="1"/>
</dbReference>
<keyword evidence="8" id="KW-1185">Reference proteome</keyword>
<keyword evidence="5" id="KW-0411">Iron-sulfur</keyword>
<dbReference type="Pfam" id="PF19112">
    <property type="entry name" value="VanA_C"/>
    <property type="match status" value="1"/>
</dbReference>
<dbReference type="PANTHER" id="PTHR21266">
    <property type="entry name" value="IRON-SULFUR DOMAIN CONTAINING PROTEIN"/>
    <property type="match status" value="1"/>
</dbReference>
<proteinExistence type="predicted"/>
<evidence type="ECO:0000256" key="3">
    <source>
        <dbReference type="ARBA" id="ARBA00023002"/>
    </source>
</evidence>
<dbReference type="SUPFAM" id="SSF50022">
    <property type="entry name" value="ISP domain"/>
    <property type="match status" value="1"/>
</dbReference>
<organism evidence="7 8">
    <name type="scientific">Paenactinomyces guangxiensis</name>
    <dbReference type="NCBI Taxonomy" id="1490290"/>
    <lineage>
        <taxon>Bacteria</taxon>
        <taxon>Bacillati</taxon>
        <taxon>Bacillota</taxon>
        <taxon>Bacilli</taxon>
        <taxon>Bacillales</taxon>
        <taxon>Thermoactinomycetaceae</taxon>
        <taxon>Paenactinomyces</taxon>
    </lineage>
</organism>
<dbReference type="InterPro" id="IPR050584">
    <property type="entry name" value="Cholesterol_7-desaturase"/>
</dbReference>
<evidence type="ECO:0000313" key="7">
    <source>
        <dbReference type="EMBL" id="MBA4493370.1"/>
    </source>
</evidence>
<dbReference type="PROSITE" id="PS51296">
    <property type="entry name" value="RIESKE"/>
    <property type="match status" value="1"/>
</dbReference>
<dbReference type="InterPro" id="IPR017941">
    <property type="entry name" value="Rieske_2Fe-2S"/>
</dbReference>
<dbReference type="Proteomes" id="UP000535491">
    <property type="component" value="Unassembled WGS sequence"/>
</dbReference>
<keyword evidence="4" id="KW-0408">Iron</keyword>
<dbReference type="EMBL" id="JACEIQ010000002">
    <property type="protein sequence ID" value="MBA4493370.1"/>
    <property type="molecule type" value="Genomic_DNA"/>
</dbReference>
<evidence type="ECO:0000256" key="4">
    <source>
        <dbReference type="ARBA" id="ARBA00023004"/>
    </source>
</evidence>
<gene>
    <name evidence="7" type="ORF">H1191_03490</name>
</gene>
<feature type="domain" description="Rieske" evidence="6">
    <location>
        <begin position="18"/>
        <end position="119"/>
    </location>
</feature>
<dbReference type="PANTHER" id="PTHR21266:SF60">
    <property type="entry name" value="3-KETOSTEROID-9-ALPHA-MONOOXYGENASE, OXYGENASE COMPONENT"/>
    <property type="match status" value="1"/>
</dbReference>